<dbReference type="GO" id="GO:0005730">
    <property type="term" value="C:nucleolus"/>
    <property type="evidence" value="ECO:0007669"/>
    <property type="project" value="TreeGrafter"/>
</dbReference>
<evidence type="ECO:0000256" key="6">
    <source>
        <dbReference type="SAM" id="MobiDB-lite"/>
    </source>
</evidence>
<keyword evidence="2 5" id="KW-0853">WD repeat</keyword>
<name>A0A8J9T9W0_PHATR</name>
<feature type="region of interest" description="Disordered" evidence="6">
    <location>
        <begin position="167"/>
        <end position="190"/>
    </location>
</feature>
<dbReference type="InterPro" id="IPR051972">
    <property type="entry name" value="Glutamate-rich_WD_repeat"/>
</dbReference>
<feature type="domain" description="Histone-binding protein RBBP4-like N-terminal" evidence="7">
    <location>
        <begin position="94"/>
        <end position="160"/>
    </location>
</feature>
<dbReference type="Proteomes" id="UP000836788">
    <property type="component" value="Chromosome 14"/>
</dbReference>
<keyword evidence="4" id="KW-0539">Nucleus</keyword>
<dbReference type="Pfam" id="PF12265">
    <property type="entry name" value="CAF1C_H4-bd"/>
    <property type="match status" value="1"/>
</dbReference>
<dbReference type="InterPro" id="IPR036322">
    <property type="entry name" value="WD40_repeat_dom_sf"/>
</dbReference>
<evidence type="ECO:0000259" key="7">
    <source>
        <dbReference type="Pfam" id="PF12265"/>
    </source>
</evidence>
<sequence>MGKKSKRVRSGAKLESDARAAPAQRPAFEEEETKDNLRFEDPFVEEVAEDEDGEWEDDDEDRDNQSHQGGIDDAGIEIVQSWNPLTGEPLEPGQKLEMDPAAYKMHHALTPEWPSLTFDFLRDDRGEARTRFPHSLLAAVGTQADRPENNQLTIMKLSDLSRIQVETEDDILGEEYNPDKEDSDEEDSEDEIDMDPIMEHYSIKHYGGVNRIRAMPQRSEIVATWSDAGTVNLFNVESIMQRFSASEGKGMSTGSIPTKPFFSYAKHTTEGYAMDWSSVNQGHMVTGDCQGSIHLWSPRPEGGYSVVPSYETNTSDRAVDATPSVEDLQWSPTEATVFASAECGGYVRVFDTRAPHKAMLSHKIHSSGADVNVLSWNKLVGNLLATGGDDGCLSVWDLRHFAGADVQPLARFTPHKTPITSVEWHPTDESMLATSDDMGAYIYDLSVEEDDTAAGLDVPPQLLFVHSGSEQFKEVHWHPQISSCLMTTALSGFSVFIPSNL</sequence>
<dbReference type="PANTHER" id="PTHR45903:SF1">
    <property type="entry name" value="GLUTAMATE-RICH WD REPEAT-CONTAINING PROTEIN 1"/>
    <property type="match status" value="1"/>
</dbReference>
<dbReference type="InterPro" id="IPR015943">
    <property type="entry name" value="WD40/YVTN_repeat-like_dom_sf"/>
</dbReference>
<dbReference type="Pfam" id="PF00400">
    <property type="entry name" value="WD40"/>
    <property type="match status" value="2"/>
</dbReference>
<feature type="repeat" description="WD" evidence="5">
    <location>
        <begin position="364"/>
        <end position="399"/>
    </location>
</feature>
<keyword evidence="3" id="KW-0677">Repeat</keyword>
<dbReference type="AlphaFoldDB" id="A0A8J9T9W0"/>
<evidence type="ECO:0000256" key="3">
    <source>
        <dbReference type="ARBA" id="ARBA00022737"/>
    </source>
</evidence>
<dbReference type="GO" id="GO:0042254">
    <property type="term" value="P:ribosome biogenesis"/>
    <property type="evidence" value="ECO:0007669"/>
    <property type="project" value="TreeGrafter"/>
</dbReference>
<feature type="region of interest" description="Disordered" evidence="6">
    <location>
        <begin position="1"/>
        <end position="75"/>
    </location>
</feature>
<evidence type="ECO:0000256" key="5">
    <source>
        <dbReference type="PROSITE-ProRule" id="PRU00221"/>
    </source>
</evidence>
<dbReference type="EMBL" id="OU594955">
    <property type="protein sequence ID" value="CAG9280991.1"/>
    <property type="molecule type" value="Genomic_DNA"/>
</dbReference>
<feature type="compositionally biased region" description="Acidic residues" evidence="6">
    <location>
        <begin position="42"/>
        <end position="62"/>
    </location>
</feature>
<dbReference type="SUPFAM" id="SSF50978">
    <property type="entry name" value="WD40 repeat-like"/>
    <property type="match status" value="1"/>
</dbReference>
<evidence type="ECO:0000313" key="8">
    <source>
        <dbReference type="EMBL" id="CAG9280991.1"/>
    </source>
</evidence>
<dbReference type="PROSITE" id="PS50082">
    <property type="entry name" value="WD_REPEATS_2"/>
    <property type="match status" value="2"/>
</dbReference>
<protein>
    <recommendedName>
        <fullName evidence="7">Histone-binding protein RBBP4-like N-terminal domain-containing protein</fullName>
    </recommendedName>
</protein>
<accession>A0A8J9T9W0</accession>
<evidence type="ECO:0000256" key="1">
    <source>
        <dbReference type="ARBA" id="ARBA00004123"/>
    </source>
</evidence>
<dbReference type="InterPro" id="IPR022052">
    <property type="entry name" value="Histone-bd_RBBP4-like_N"/>
</dbReference>
<evidence type="ECO:0000256" key="2">
    <source>
        <dbReference type="ARBA" id="ARBA00022574"/>
    </source>
</evidence>
<gene>
    <name evidence="8" type="ORF">PTTT1_LOCUS15055</name>
</gene>
<proteinExistence type="predicted"/>
<dbReference type="InterPro" id="IPR001680">
    <property type="entry name" value="WD40_rpt"/>
</dbReference>
<dbReference type="SMART" id="SM00320">
    <property type="entry name" value="WD40"/>
    <property type="match status" value="5"/>
</dbReference>
<evidence type="ECO:0000256" key="4">
    <source>
        <dbReference type="ARBA" id="ARBA00023242"/>
    </source>
</evidence>
<reference evidence="8" key="1">
    <citation type="submission" date="2022-02" db="EMBL/GenBank/DDBJ databases">
        <authorList>
            <person name="Giguere J D."/>
        </authorList>
    </citation>
    <scope>NUCLEOTIDE SEQUENCE</scope>
    <source>
        <strain evidence="8">CCAP 1055/1</strain>
    </source>
</reference>
<dbReference type="Gene3D" id="2.130.10.10">
    <property type="entry name" value="YVTN repeat-like/Quinoprotein amine dehydrogenase"/>
    <property type="match status" value="1"/>
</dbReference>
<feature type="repeat" description="WD" evidence="5">
    <location>
        <begin position="412"/>
        <end position="453"/>
    </location>
</feature>
<dbReference type="PROSITE" id="PS00678">
    <property type="entry name" value="WD_REPEATS_1"/>
    <property type="match status" value="1"/>
</dbReference>
<organism evidence="8">
    <name type="scientific">Phaeodactylum tricornutum</name>
    <name type="common">Diatom</name>
    <dbReference type="NCBI Taxonomy" id="2850"/>
    <lineage>
        <taxon>Eukaryota</taxon>
        <taxon>Sar</taxon>
        <taxon>Stramenopiles</taxon>
        <taxon>Ochrophyta</taxon>
        <taxon>Bacillariophyta</taxon>
        <taxon>Bacillariophyceae</taxon>
        <taxon>Bacillariophycidae</taxon>
        <taxon>Naviculales</taxon>
        <taxon>Phaeodactylaceae</taxon>
        <taxon>Phaeodactylum</taxon>
    </lineage>
</organism>
<comment type="subcellular location">
    <subcellularLocation>
        <location evidence="1">Nucleus</location>
    </subcellularLocation>
</comment>
<dbReference type="InterPro" id="IPR019775">
    <property type="entry name" value="WD40_repeat_CS"/>
</dbReference>
<feature type="compositionally biased region" description="Basic residues" evidence="6">
    <location>
        <begin position="1"/>
        <end position="10"/>
    </location>
</feature>
<feature type="compositionally biased region" description="Acidic residues" evidence="6">
    <location>
        <begin position="181"/>
        <end position="190"/>
    </location>
</feature>
<dbReference type="PANTHER" id="PTHR45903">
    <property type="entry name" value="GLUTAMATE-RICH WD REPEAT-CONTAINING PROTEIN 1"/>
    <property type="match status" value="1"/>
</dbReference>